<dbReference type="STRING" id="61395.A0A1Y1VWF8"/>
<reference evidence="10 11" key="1">
    <citation type="submission" date="2016-07" db="EMBL/GenBank/DDBJ databases">
        <title>Pervasive Adenine N6-methylation of Active Genes in Fungi.</title>
        <authorList>
            <consortium name="DOE Joint Genome Institute"/>
            <person name="Mondo S.J."/>
            <person name="Dannebaum R.O."/>
            <person name="Kuo R.C."/>
            <person name="Labutti K."/>
            <person name="Haridas S."/>
            <person name="Kuo A."/>
            <person name="Salamov A."/>
            <person name="Ahrendt S.R."/>
            <person name="Lipzen A."/>
            <person name="Sullivan W."/>
            <person name="Andreopoulos W.B."/>
            <person name="Clum A."/>
            <person name="Lindquist E."/>
            <person name="Daum C."/>
            <person name="Ramamoorthy G.K."/>
            <person name="Gryganskyi A."/>
            <person name="Culley D."/>
            <person name="Magnuson J.K."/>
            <person name="James T.Y."/>
            <person name="O'Malley M.A."/>
            <person name="Stajich J.E."/>
            <person name="Spatafora J.W."/>
            <person name="Visel A."/>
            <person name="Grigoriev I.V."/>
        </authorList>
    </citation>
    <scope>NUCLEOTIDE SEQUENCE [LARGE SCALE GENOMIC DNA]</scope>
    <source>
        <strain evidence="10 11">ATCC 12442</strain>
    </source>
</reference>
<dbReference type="GO" id="GO:0005635">
    <property type="term" value="C:nuclear envelope"/>
    <property type="evidence" value="ECO:0007669"/>
    <property type="project" value="TreeGrafter"/>
</dbReference>
<comment type="caution">
    <text evidence="10">The sequence shown here is derived from an EMBL/GenBank/DDBJ whole genome shotgun (WGS) entry which is preliminary data.</text>
</comment>
<feature type="compositionally biased region" description="Acidic residues" evidence="9">
    <location>
        <begin position="632"/>
        <end position="643"/>
    </location>
</feature>
<keyword evidence="7" id="KW-0131">Cell cycle</keyword>
<feature type="coiled-coil region" evidence="8">
    <location>
        <begin position="440"/>
        <end position="495"/>
    </location>
</feature>
<evidence type="ECO:0000313" key="11">
    <source>
        <dbReference type="Proteomes" id="UP000193922"/>
    </source>
</evidence>
<dbReference type="Pfam" id="PF05557">
    <property type="entry name" value="MAD"/>
    <property type="match status" value="1"/>
</dbReference>
<dbReference type="PANTHER" id="PTHR23168:SF0">
    <property type="entry name" value="MITOTIC SPINDLE ASSEMBLY CHECKPOINT PROTEIN MAD1"/>
    <property type="match status" value="1"/>
</dbReference>
<evidence type="ECO:0000256" key="9">
    <source>
        <dbReference type="SAM" id="MobiDB-lite"/>
    </source>
</evidence>
<dbReference type="Proteomes" id="UP000193922">
    <property type="component" value="Unassembled WGS sequence"/>
</dbReference>
<feature type="compositionally biased region" description="Basic and acidic residues" evidence="9">
    <location>
        <begin position="73"/>
        <end position="84"/>
    </location>
</feature>
<feature type="compositionally biased region" description="Polar residues" evidence="9">
    <location>
        <begin position="58"/>
        <end position="68"/>
    </location>
</feature>
<evidence type="ECO:0000256" key="7">
    <source>
        <dbReference type="ARBA" id="ARBA00023306"/>
    </source>
</evidence>
<dbReference type="GeneID" id="63806558"/>
<feature type="coiled-coil region" evidence="8">
    <location>
        <begin position="314"/>
        <end position="411"/>
    </location>
</feature>
<evidence type="ECO:0000256" key="8">
    <source>
        <dbReference type="SAM" id="Coils"/>
    </source>
</evidence>
<dbReference type="GO" id="GO:0051315">
    <property type="term" value="P:attachment of mitotic spindle microtubules to kinetochore"/>
    <property type="evidence" value="ECO:0007669"/>
    <property type="project" value="TreeGrafter"/>
</dbReference>
<protein>
    <recommendedName>
        <fullName evidence="3">Spindle assembly checkpoint component MAD1</fullName>
    </recommendedName>
</protein>
<dbReference type="OrthoDB" id="331602at2759"/>
<keyword evidence="8" id="KW-0175">Coiled coil</keyword>
<comment type="similarity">
    <text evidence="2">Belongs to the MAD1 family.</text>
</comment>
<feature type="region of interest" description="Disordered" evidence="9">
    <location>
        <begin position="1"/>
        <end position="99"/>
    </location>
</feature>
<dbReference type="GO" id="GO:0051301">
    <property type="term" value="P:cell division"/>
    <property type="evidence" value="ECO:0007669"/>
    <property type="project" value="UniProtKB-KW"/>
</dbReference>
<dbReference type="Gene3D" id="3.30.457.60">
    <property type="match status" value="1"/>
</dbReference>
<dbReference type="GO" id="GO:0007094">
    <property type="term" value="P:mitotic spindle assembly checkpoint signaling"/>
    <property type="evidence" value="ECO:0007669"/>
    <property type="project" value="InterPro"/>
</dbReference>
<comment type="subcellular location">
    <subcellularLocation>
        <location evidence="1">Nucleus</location>
    </subcellularLocation>
</comment>
<dbReference type="GO" id="GO:0072686">
    <property type="term" value="C:mitotic spindle"/>
    <property type="evidence" value="ECO:0007669"/>
    <property type="project" value="TreeGrafter"/>
</dbReference>
<name>A0A1Y1VWF8_9FUNG</name>
<evidence type="ECO:0000256" key="6">
    <source>
        <dbReference type="ARBA" id="ARBA00023242"/>
    </source>
</evidence>
<feature type="coiled-coil region" evidence="8">
    <location>
        <begin position="539"/>
        <end position="580"/>
    </location>
</feature>
<keyword evidence="4" id="KW-0132">Cell division</keyword>
<evidence type="ECO:0000256" key="3">
    <source>
        <dbReference type="ARBA" id="ARBA00022019"/>
    </source>
</evidence>
<evidence type="ECO:0000313" key="10">
    <source>
        <dbReference type="EMBL" id="ORX65084.1"/>
    </source>
</evidence>
<feature type="coiled-coil region" evidence="8">
    <location>
        <begin position="157"/>
        <end position="269"/>
    </location>
</feature>
<dbReference type="InterPro" id="IPR008672">
    <property type="entry name" value="Mad1"/>
</dbReference>
<dbReference type="PANTHER" id="PTHR23168">
    <property type="entry name" value="MITOTIC SPINDLE ASSEMBLY CHECKPOINT PROTEIN MAD1 MITOTIC ARREST DEFICIENT-LIKE PROTEIN 1"/>
    <property type="match status" value="1"/>
</dbReference>
<evidence type="ECO:0000256" key="4">
    <source>
        <dbReference type="ARBA" id="ARBA00022618"/>
    </source>
</evidence>
<proteinExistence type="inferred from homology"/>
<gene>
    <name evidence="10" type="ORF">DL89DRAFT_287486</name>
</gene>
<dbReference type="RefSeq" id="XP_040739454.1">
    <property type="nucleotide sequence ID" value="XM_040889910.1"/>
</dbReference>
<keyword evidence="5" id="KW-0498">Mitosis</keyword>
<sequence length="774" mass="88739">MYPESSAGGDRRKAVETPKVSTGQRHASLAGRATSTEQPTVPPSTAIRSRFRDMVERPTQQPPSSISRGTKRLLADDSPNDRQKSRYSQIETPVREEHLLGLSPYKTPILRGGLQPTRLFSGSPTGSFLGTSLFAESSPARSILDSARKETECVGKMESMKRELERAKFELRQVELDREKDREEAARVKQSLEADVLKQAKRIEKLERDRKWLVGQEEQFSDQHKELEAEVRRQKERYKQKIEQVIAEYRQKALQVEEAEQAFRNVKKEHVAEIGALHDKLIRAEHKAGELKARLEAAVASTGSSQDKALQYTVDALQKKLFATEEDLRELLERDLHEQCTYIKALENQNQKLKAEAQHAKELASKYAKELESNQALQAKVNRLEGQHENFAELEAQLSILKQEREQWRKVFQARLMSLNVPIDSPYAVANTVATQRHKISLLETKVETMQETVDSATRDLQSTVTELESYKLQYSQIDEQLTKEKRRAIQLERSKQYALREDRLFAVTAPFTERIKQLELFIDEQRVWISSLEGAAVLQGYREDVERKEQELLASRRSYDQLMERFEELEKEAARLEHQIGSGLGYNPRTTRLCDPLGRSSRRLWTENESLLAHIKKLTDTSSADKSESANDNEEDSGESEDPPSGSPFFQTIANLRTENQELAKQLENSVILMRRYKKELRKKVFELREAVYSIMGYRLDFLSNGGSFVFKSGDDNKGDMKLYGGGNKEYLNSIMNDIRYWIQERGSIPGFLATVTLQNFETSQQDPPLVKS</sequence>
<feature type="coiled-coil region" evidence="8">
    <location>
        <begin position="654"/>
        <end position="681"/>
    </location>
</feature>
<evidence type="ECO:0000256" key="5">
    <source>
        <dbReference type="ARBA" id="ARBA00022776"/>
    </source>
</evidence>
<evidence type="ECO:0000256" key="1">
    <source>
        <dbReference type="ARBA" id="ARBA00004123"/>
    </source>
</evidence>
<dbReference type="EMBL" id="MCFD01000047">
    <property type="protein sequence ID" value="ORX65084.1"/>
    <property type="molecule type" value="Genomic_DNA"/>
</dbReference>
<dbReference type="GO" id="GO:0000776">
    <property type="term" value="C:kinetochore"/>
    <property type="evidence" value="ECO:0007669"/>
    <property type="project" value="TreeGrafter"/>
</dbReference>
<dbReference type="AlphaFoldDB" id="A0A1Y1VWF8"/>
<feature type="region of interest" description="Disordered" evidence="9">
    <location>
        <begin position="618"/>
        <end position="650"/>
    </location>
</feature>
<keyword evidence="11" id="KW-1185">Reference proteome</keyword>
<keyword evidence="6" id="KW-0539">Nucleus</keyword>
<evidence type="ECO:0000256" key="2">
    <source>
        <dbReference type="ARBA" id="ARBA00008029"/>
    </source>
</evidence>
<accession>A0A1Y1VWF8</accession>
<feature type="compositionally biased region" description="Basic and acidic residues" evidence="9">
    <location>
        <begin position="618"/>
        <end position="630"/>
    </location>
</feature>
<organism evidence="10 11">
    <name type="scientific">Linderina pennispora</name>
    <dbReference type="NCBI Taxonomy" id="61395"/>
    <lineage>
        <taxon>Eukaryota</taxon>
        <taxon>Fungi</taxon>
        <taxon>Fungi incertae sedis</taxon>
        <taxon>Zoopagomycota</taxon>
        <taxon>Kickxellomycotina</taxon>
        <taxon>Kickxellomycetes</taxon>
        <taxon>Kickxellales</taxon>
        <taxon>Kickxellaceae</taxon>
        <taxon>Linderina</taxon>
    </lineage>
</organism>